<evidence type="ECO:0000313" key="2">
    <source>
        <dbReference type="EMBL" id="MCE3051874.1"/>
    </source>
</evidence>
<accession>A0ABS8WRT7</accession>
<evidence type="ECO:0000313" key="3">
    <source>
        <dbReference type="Proteomes" id="UP000823775"/>
    </source>
</evidence>
<proteinExistence type="predicted"/>
<feature type="non-terminal residue" evidence="2">
    <location>
        <position position="1"/>
    </location>
</feature>
<keyword evidence="1" id="KW-1133">Transmembrane helix</keyword>
<reference evidence="2 3" key="1">
    <citation type="journal article" date="2021" name="BMC Genomics">
        <title>Datura genome reveals duplications of psychoactive alkaloid biosynthetic genes and high mutation rate following tissue culture.</title>
        <authorList>
            <person name="Rajewski A."/>
            <person name="Carter-House D."/>
            <person name="Stajich J."/>
            <person name="Litt A."/>
        </authorList>
    </citation>
    <scope>NUCLEOTIDE SEQUENCE [LARGE SCALE GENOMIC DNA]</scope>
    <source>
        <strain evidence="2">AR-01</strain>
    </source>
</reference>
<protein>
    <submittedName>
        <fullName evidence="2">Uncharacterized protein</fullName>
    </submittedName>
</protein>
<sequence>YFAGGIGYSPVVRRLALAVRVPGKHVTHVTRERVFLVYALMVGMPVKVGVIIKNVLGRVEVKKGQSFGCGSLLTRFLRGHEIEEEEENYKPRYEPKGIDLTKTKYTEGVHGLILSFNERNARIGNMLSHLYNMQML</sequence>
<keyword evidence="3" id="KW-1185">Reference proteome</keyword>
<dbReference type="Proteomes" id="UP000823775">
    <property type="component" value="Unassembled WGS sequence"/>
</dbReference>
<keyword evidence="1" id="KW-0812">Transmembrane</keyword>
<comment type="caution">
    <text evidence="2">The sequence shown here is derived from an EMBL/GenBank/DDBJ whole genome shotgun (WGS) entry which is preliminary data.</text>
</comment>
<gene>
    <name evidence="2" type="ORF">HAX54_051093</name>
</gene>
<evidence type="ECO:0000256" key="1">
    <source>
        <dbReference type="SAM" id="Phobius"/>
    </source>
</evidence>
<dbReference type="EMBL" id="JACEIK010009015">
    <property type="protein sequence ID" value="MCE3051874.1"/>
    <property type="molecule type" value="Genomic_DNA"/>
</dbReference>
<feature type="transmembrane region" description="Helical" evidence="1">
    <location>
        <begin position="35"/>
        <end position="56"/>
    </location>
</feature>
<organism evidence="2 3">
    <name type="scientific">Datura stramonium</name>
    <name type="common">Jimsonweed</name>
    <name type="synonym">Common thornapple</name>
    <dbReference type="NCBI Taxonomy" id="4076"/>
    <lineage>
        <taxon>Eukaryota</taxon>
        <taxon>Viridiplantae</taxon>
        <taxon>Streptophyta</taxon>
        <taxon>Embryophyta</taxon>
        <taxon>Tracheophyta</taxon>
        <taxon>Spermatophyta</taxon>
        <taxon>Magnoliopsida</taxon>
        <taxon>eudicotyledons</taxon>
        <taxon>Gunneridae</taxon>
        <taxon>Pentapetalae</taxon>
        <taxon>asterids</taxon>
        <taxon>lamiids</taxon>
        <taxon>Solanales</taxon>
        <taxon>Solanaceae</taxon>
        <taxon>Solanoideae</taxon>
        <taxon>Datureae</taxon>
        <taxon>Datura</taxon>
    </lineage>
</organism>
<name>A0ABS8WRT7_DATST</name>
<keyword evidence="1" id="KW-0472">Membrane</keyword>